<feature type="transmembrane region" description="Helical" evidence="1">
    <location>
        <begin position="74"/>
        <end position="100"/>
    </location>
</feature>
<feature type="transmembrane region" description="Helical" evidence="1">
    <location>
        <begin position="206"/>
        <end position="233"/>
    </location>
</feature>
<feature type="transmembrane region" description="Helical" evidence="1">
    <location>
        <begin position="159"/>
        <end position="179"/>
    </location>
</feature>
<keyword evidence="1" id="KW-0472">Membrane</keyword>
<dbReference type="RefSeq" id="WP_132776914.1">
    <property type="nucleotide sequence ID" value="NZ_SMBZ01000007.1"/>
</dbReference>
<keyword evidence="1" id="KW-1133">Transmembrane helix</keyword>
<proteinExistence type="predicted"/>
<feature type="transmembrane region" description="Helical" evidence="1">
    <location>
        <begin position="32"/>
        <end position="54"/>
    </location>
</feature>
<feature type="transmembrane region" description="Helical" evidence="1">
    <location>
        <begin position="253"/>
        <end position="279"/>
    </location>
</feature>
<organism evidence="2 3">
    <name type="scientific">Sphingobacterium alimentarium</name>
    <dbReference type="NCBI Taxonomy" id="797292"/>
    <lineage>
        <taxon>Bacteria</taxon>
        <taxon>Pseudomonadati</taxon>
        <taxon>Bacteroidota</taxon>
        <taxon>Sphingobacteriia</taxon>
        <taxon>Sphingobacteriales</taxon>
        <taxon>Sphingobacteriaceae</taxon>
        <taxon>Sphingobacterium</taxon>
    </lineage>
</organism>
<dbReference type="OrthoDB" id="700024at2"/>
<keyword evidence="1" id="KW-0812">Transmembrane</keyword>
<evidence type="ECO:0000313" key="2">
    <source>
        <dbReference type="EMBL" id="TCV18925.1"/>
    </source>
</evidence>
<dbReference type="Proteomes" id="UP000295197">
    <property type="component" value="Unassembled WGS sequence"/>
</dbReference>
<evidence type="ECO:0000313" key="3">
    <source>
        <dbReference type="Proteomes" id="UP000295197"/>
    </source>
</evidence>
<evidence type="ECO:0008006" key="4">
    <source>
        <dbReference type="Google" id="ProtNLM"/>
    </source>
</evidence>
<comment type="caution">
    <text evidence="2">The sequence shown here is derived from an EMBL/GenBank/DDBJ whole genome shotgun (WGS) entry which is preliminary data.</text>
</comment>
<keyword evidence="3" id="KW-1185">Reference proteome</keyword>
<gene>
    <name evidence="2" type="ORF">EDC17_100756</name>
</gene>
<dbReference type="EMBL" id="SMBZ01000007">
    <property type="protein sequence ID" value="TCV18925.1"/>
    <property type="molecule type" value="Genomic_DNA"/>
</dbReference>
<reference evidence="2 3" key="1">
    <citation type="submission" date="2019-03" db="EMBL/GenBank/DDBJ databases">
        <title>Genomic Encyclopedia of Type Strains, Phase IV (KMG-IV): sequencing the most valuable type-strain genomes for metagenomic binning, comparative biology and taxonomic classification.</title>
        <authorList>
            <person name="Goeker M."/>
        </authorList>
    </citation>
    <scope>NUCLEOTIDE SEQUENCE [LARGE SCALE GENOMIC DNA]</scope>
    <source>
        <strain evidence="2 3">DSM 22362</strain>
    </source>
</reference>
<evidence type="ECO:0000256" key="1">
    <source>
        <dbReference type="SAM" id="Phobius"/>
    </source>
</evidence>
<protein>
    <recommendedName>
        <fullName evidence="4">Glycerophosphoryl diester phosphodiesterase family protein</fullName>
    </recommendedName>
</protein>
<accession>A0A4R3VV97</accession>
<feature type="transmembrane region" description="Helical" evidence="1">
    <location>
        <begin position="125"/>
        <end position="153"/>
    </location>
</feature>
<sequence length="305" mass="34430">MELIDFEFRKERKLGEFVQDFINLLKIINRHLVAVLLKLLLIPISAVILLGYYISTQISLNTAYTSVDTVHVFMSFLVLGIGILLIALFAFGLGIEYFILLRNSKSLNFNSSDILRQFKVHMPMYLRFFLAMLVVGVLISIPAALAIMLSALIPFIGSFAMGVIFAMIGLWFFSAFMLYREGYYDLIDCFGSAFTMLKKKILEYGLASYIVSFIFQALLSIITIVPMAIVFLIAYNSLGYHDDFFASGIGRGIATFGGLFVVLLVIIYYLLSVISYGIIYETAKELQFGEDVFERIDKLGRETHA</sequence>
<name>A0A4R3VV97_9SPHI</name>
<dbReference type="AlphaFoldDB" id="A0A4R3VV97"/>